<dbReference type="RefSeq" id="WP_253243087.1">
    <property type="nucleotide sequence ID" value="NZ_JAMYJR010000053.1"/>
</dbReference>
<organism evidence="1 2">
    <name type="scientific">Paractinoplanes aksuensis</name>
    <dbReference type="NCBI Taxonomy" id="2939490"/>
    <lineage>
        <taxon>Bacteria</taxon>
        <taxon>Bacillati</taxon>
        <taxon>Actinomycetota</taxon>
        <taxon>Actinomycetes</taxon>
        <taxon>Micromonosporales</taxon>
        <taxon>Micromonosporaceae</taxon>
        <taxon>Paractinoplanes</taxon>
    </lineage>
</organism>
<accession>A0ABT1E1P9</accession>
<sequence>MTATMDVLKVADIVDYLTNTGWQPALRNGPGGERATMWHHPDNFEVLVPASDIMGDSARRIREILRCLADLEDRPATDIASEIALPKLDRQYFKAFASGHDPGYASLLGGVQTINAIRNLLDVATRTIAEGPHYAFVGRAAPGLRGILRAAELGPTRAGSYIVEMRLAIGAVARTAVDEELTGRAVLTQMLESAAAAQSAVMTGTPAAFDDAVTEGVSANLCQALGDLCGTERRDAFEITFRWARAMPLDGASSHVLPFPAGSGPLLQAAGSRLRKLVASGAATVTGIVESLHDDVVGADRWRIKVRGWLRTDRVESARRAVWVRLADQASYDRAITAHREHREITVSGELTSPAGRVELVPGQLAGL</sequence>
<dbReference type="EMBL" id="JAMYJR010000053">
    <property type="protein sequence ID" value="MCO8277070.1"/>
    <property type="molecule type" value="Genomic_DNA"/>
</dbReference>
<keyword evidence="2" id="KW-1185">Reference proteome</keyword>
<evidence type="ECO:0000313" key="2">
    <source>
        <dbReference type="Proteomes" id="UP001523369"/>
    </source>
</evidence>
<gene>
    <name evidence="1" type="ORF">M1L60_41485</name>
</gene>
<reference evidence="1 2" key="1">
    <citation type="submission" date="2022-06" db="EMBL/GenBank/DDBJ databases">
        <title>New Species of the Genus Actinoplanes, ActinopZanes ferrugineus.</title>
        <authorList>
            <person name="Ding P."/>
        </authorList>
    </citation>
    <scope>NUCLEOTIDE SEQUENCE [LARGE SCALE GENOMIC DNA]</scope>
    <source>
        <strain evidence="1 2">TRM88003</strain>
    </source>
</reference>
<dbReference type="Proteomes" id="UP001523369">
    <property type="component" value="Unassembled WGS sequence"/>
</dbReference>
<evidence type="ECO:0000313" key="1">
    <source>
        <dbReference type="EMBL" id="MCO8277070.1"/>
    </source>
</evidence>
<name>A0ABT1E1P9_9ACTN</name>
<proteinExistence type="predicted"/>
<protein>
    <submittedName>
        <fullName evidence="1">Uncharacterized protein</fullName>
    </submittedName>
</protein>
<comment type="caution">
    <text evidence="1">The sequence shown here is derived from an EMBL/GenBank/DDBJ whole genome shotgun (WGS) entry which is preliminary data.</text>
</comment>